<dbReference type="EMBL" id="FPHL01000052">
    <property type="protein sequence ID" value="SFV68516.1"/>
    <property type="molecule type" value="Genomic_DNA"/>
</dbReference>
<name>A0A1W1CRT8_9ZZZZ</name>
<keyword evidence="1 2" id="KW-0378">Hydrolase</keyword>
<dbReference type="GO" id="GO:0009446">
    <property type="term" value="P:putrescine biosynthetic process"/>
    <property type="evidence" value="ECO:0007669"/>
    <property type="project" value="InterPro"/>
</dbReference>
<sequence>MKNTNLTDRCMIAEWEKQYGILMSFPHEETDWYDPLMPKSLNEALSPFIRIAQAIAYKEPVYIVCKDKTKIASMFCSTRNMTFIELPTNDTWIRDYGYISIREGGEKKLLDFTFNGWGGKFDALLDNRVNRLLYEKGYLGTTPLETIDFVLEGGSIESDGDGTILTTSRCLCNPNRNGGLTKSQIEEKLSAYLGTKRVLWLDHGYLAGDDTDSHIDTLARFVNRDTIVYVQCRDRTDEHYEALRDMEEQLNAFRTEEGTPYQLIPLPMCEAKYGKNGQRLPATYANFLITNDALVYPTYNDRNDENVSSIFKAIYPEKEMIPVNCLKLIEEGGSLHCSTMQIAY</sequence>
<dbReference type="GO" id="GO:0004668">
    <property type="term" value="F:protein-arginine deiminase activity"/>
    <property type="evidence" value="ECO:0007669"/>
    <property type="project" value="InterPro"/>
</dbReference>
<dbReference type="InterPro" id="IPR007466">
    <property type="entry name" value="Peptidyl-Arg-deiminase_porph"/>
</dbReference>
<protein>
    <submittedName>
        <fullName evidence="2">Agmatine deiminase</fullName>
        <ecNumber evidence="2">3.5.3.12</ecNumber>
    </submittedName>
</protein>
<dbReference type="Gene3D" id="3.75.10.10">
    <property type="entry name" value="L-arginine/glycine Amidinotransferase, Chain A"/>
    <property type="match status" value="1"/>
</dbReference>
<dbReference type="SUPFAM" id="SSF55909">
    <property type="entry name" value="Pentein"/>
    <property type="match status" value="1"/>
</dbReference>
<reference evidence="2" key="1">
    <citation type="submission" date="2016-10" db="EMBL/GenBank/DDBJ databases">
        <authorList>
            <person name="de Groot N.N."/>
        </authorList>
    </citation>
    <scope>NUCLEOTIDE SEQUENCE</scope>
</reference>
<dbReference type="AlphaFoldDB" id="A0A1W1CRT8"/>
<dbReference type="GO" id="GO:0047632">
    <property type="term" value="F:agmatine deiminase activity"/>
    <property type="evidence" value="ECO:0007669"/>
    <property type="project" value="UniProtKB-EC"/>
</dbReference>
<accession>A0A1W1CRT8</accession>
<dbReference type="Pfam" id="PF04371">
    <property type="entry name" value="PAD_porph"/>
    <property type="match status" value="1"/>
</dbReference>
<proteinExistence type="predicted"/>
<dbReference type="EC" id="3.5.3.12" evidence="2"/>
<dbReference type="PANTHER" id="PTHR31377:SF0">
    <property type="entry name" value="AGMATINE DEIMINASE-RELATED"/>
    <property type="match status" value="1"/>
</dbReference>
<evidence type="ECO:0000256" key="1">
    <source>
        <dbReference type="ARBA" id="ARBA00022801"/>
    </source>
</evidence>
<organism evidence="2">
    <name type="scientific">hydrothermal vent metagenome</name>
    <dbReference type="NCBI Taxonomy" id="652676"/>
    <lineage>
        <taxon>unclassified sequences</taxon>
        <taxon>metagenomes</taxon>
        <taxon>ecological metagenomes</taxon>
    </lineage>
</organism>
<evidence type="ECO:0000313" key="2">
    <source>
        <dbReference type="EMBL" id="SFV68516.1"/>
    </source>
</evidence>
<dbReference type="PANTHER" id="PTHR31377">
    <property type="entry name" value="AGMATINE DEIMINASE-RELATED"/>
    <property type="match status" value="1"/>
</dbReference>
<gene>
    <name evidence="2" type="ORF">MNB_SV-10-1294</name>
</gene>